<keyword evidence="3" id="KW-0732">Signal</keyword>
<dbReference type="PANTHER" id="PTHR31956">
    <property type="entry name" value="NON-SPECIFIC PHOSPHOLIPASE C4-RELATED"/>
    <property type="match status" value="1"/>
</dbReference>
<comment type="caution">
    <text evidence="4">The sequence shown here is derived from an EMBL/GenBank/DDBJ whole genome shotgun (WGS) entry which is preliminary data.</text>
</comment>
<protein>
    <submittedName>
        <fullName evidence="4">Acid phosphatase</fullName>
    </submittedName>
</protein>
<dbReference type="RefSeq" id="WP_212020559.1">
    <property type="nucleotide sequence ID" value="NZ_JAAFYZ010000279.1"/>
</dbReference>
<dbReference type="PANTHER" id="PTHR31956:SF1">
    <property type="entry name" value="NON-SPECIFIC PHOSPHOLIPASE C1"/>
    <property type="match status" value="1"/>
</dbReference>
<keyword evidence="1" id="KW-0378">Hydrolase</keyword>
<dbReference type="EMBL" id="JAAFYZ010000279">
    <property type="protein sequence ID" value="MBS2553721.1"/>
    <property type="molecule type" value="Genomic_DNA"/>
</dbReference>
<keyword evidence="2" id="KW-0843">Virulence</keyword>
<dbReference type="InterPro" id="IPR007312">
    <property type="entry name" value="Phosphoesterase"/>
</dbReference>
<keyword evidence="5" id="KW-1185">Reference proteome</keyword>
<dbReference type="InterPro" id="IPR017850">
    <property type="entry name" value="Alkaline_phosphatase_core_sf"/>
</dbReference>
<organism evidence="4 5">
    <name type="scientific">Catenulispora pinistramenti</name>
    <dbReference type="NCBI Taxonomy" id="2705254"/>
    <lineage>
        <taxon>Bacteria</taxon>
        <taxon>Bacillati</taxon>
        <taxon>Actinomycetota</taxon>
        <taxon>Actinomycetes</taxon>
        <taxon>Catenulisporales</taxon>
        <taxon>Catenulisporaceae</taxon>
        <taxon>Catenulispora</taxon>
    </lineage>
</organism>
<evidence type="ECO:0000256" key="1">
    <source>
        <dbReference type="ARBA" id="ARBA00022801"/>
    </source>
</evidence>
<accession>A0ABS5L5U6</accession>
<dbReference type="Proteomes" id="UP000730482">
    <property type="component" value="Unassembled WGS sequence"/>
</dbReference>
<name>A0ABS5L5U6_9ACTN</name>
<evidence type="ECO:0000313" key="4">
    <source>
        <dbReference type="EMBL" id="MBS2553721.1"/>
    </source>
</evidence>
<dbReference type="Pfam" id="PF04185">
    <property type="entry name" value="Phosphoesterase"/>
    <property type="match status" value="1"/>
</dbReference>
<proteinExistence type="predicted"/>
<feature type="signal peptide" evidence="3">
    <location>
        <begin position="1"/>
        <end position="29"/>
    </location>
</feature>
<reference evidence="4 5" key="1">
    <citation type="submission" date="2020-02" db="EMBL/GenBank/DDBJ databases">
        <title>Acidophilic actinobacteria isolated from forest soil.</title>
        <authorList>
            <person name="Golinska P."/>
        </authorList>
    </citation>
    <scope>NUCLEOTIDE SEQUENCE [LARGE SCALE GENOMIC DNA]</scope>
    <source>
        <strain evidence="4 5">NL8</strain>
    </source>
</reference>
<dbReference type="Gene3D" id="3.40.720.10">
    <property type="entry name" value="Alkaline Phosphatase, subunit A"/>
    <property type="match status" value="1"/>
</dbReference>
<evidence type="ECO:0000256" key="3">
    <source>
        <dbReference type="SAM" id="SignalP"/>
    </source>
</evidence>
<sequence length="292" mass="30685">MRMSRKTLSVSAAVGAVAIAAAVVPYATASPAPTKSAATAGTVPTPDHVVVVMEENHSYDDIIGSSDAPYINSLASSGALLTDSFAVTHPSEPNYMALFGGDTFGLSSDACPTNEGNTANLGSELLAAGKTFTGYSEGLPKTGSTTCSSGSYARKHSPWINFSNVPASDSVAFSKFPTDYSTLPTLSFVIPNLDDDMHDGTVSEGDSWLQNNLSSYATWAQSHNSLLIVTWDEDDYTESNQIPTIIEGAGVNPGQYSEQINHYNLLATLEQMYGLDPVGNSSGATAITDIWS</sequence>
<evidence type="ECO:0000313" key="5">
    <source>
        <dbReference type="Proteomes" id="UP000730482"/>
    </source>
</evidence>
<gene>
    <name evidence="4" type="ORF">KGQ19_43400</name>
</gene>
<feature type="chain" id="PRO_5045678435" evidence="3">
    <location>
        <begin position="30"/>
        <end position="292"/>
    </location>
</feature>
<dbReference type="SUPFAM" id="SSF53649">
    <property type="entry name" value="Alkaline phosphatase-like"/>
    <property type="match status" value="1"/>
</dbReference>
<evidence type="ECO:0000256" key="2">
    <source>
        <dbReference type="ARBA" id="ARBA00023026"/>
    </source>
</evidence>